<reference evidence="6 7" key="1">
    <citation type="submission" date="2018-08" db="EMBL/GenBank/DDBJ databases">
        <title>Fibrisoma montanum sp. nov., isolated from Danxia mountain soil.</title>
        <authorList>
            <person name="Huang Y."/>
        </authorList>
    </citation>
    <scope>NUCLEOTIDE SEQUENCE [LARGE SCALE GENOMIC DNA]</scope>
    <source>
        <strain evidence="6 7">HYT19</strain>
    </source>
</reference>
<protein>
    <submittedName>
        <fullName evidence="6">5-oxoprolinase</fullName>
    </submittedName>
</protein>
<dbReference type="GO" id="GO:0005829">
    <property type="term" value="C:cytosol"/>
    <property type="evidence" value="ECO:0007669"/>
    <property type="project" value="TreeGrafter"/>
</dbReference>
<dbReference type="PANTHER" id="PTHR11365:SF23">
    <property type="entry name" value="HYPOTHETICAL 5-OXOPROLINASE (EUROFUNG)-RELATED"/>
    <property type="match status" value="1"/>
</dbReference>
<dbReference type="GO" id="GO:0006749">
    <property type="term" value="P:glutathione metabolic process"/>
    <property type="evidence" value="ECO:0007669"/>
    <property type="project" value="TreeGrafter"/>
</dbReference>
<comment type="caution">
    <text evidence="6">The sequence shown here is derived from an EMBL/GenBank/DDBJ whole genome shotgun (WGS) entry which is preliminary data.</text>
</comment>
<dbReference type="EMBL" id="QXED01000007">
    <property type="protein sequence ID" value="RIV19780.1"/>
    <property type="molecule type" value="Genomic_DNA"/>
</dbReference>
<organism evidence="6 7">
    <name type="scientific">Fibrisoma montanum</name>
    <dbReference type="NCBI Taxonomy" id="2305895"/>
    <lineage>
        <taxon>Bacteria</taxon>
        <taxon>Pseudomonadati</taxon>
        <taxon>Bacteroidota</taxon>
        <taxon>Cytophagia</taxon>
        <taxon>Cytophagales</taxon>
        <taxon>Spirosomataceae</taxon>
        <taxon>Fibrisoma</taxon>
    </lineage>
</organism>
<evidence type="ECO:0000256" key="2">
    <source>
        <dbReference type="SAM" id="MobiDB-lite"/>
    </source>
</evidence>
<evidence type="ECO:0000259" key="5">
    <source>
        <dbReference type="Pfam" id="PF05378"/>
    </source>
</evidence>
<evidence type="ECO:0000259" key="3">
    <source>
        <dbReference type="Pfam" id="PF01968"/>
    </source>
</evidence>
<evidence type="ECO:0000256" key="1">
    <source>
        <dbReference type="ARBA" id="ARBA00010403"/>
    </source>
</evidence>
<gene>
    <name evidence="6" type="ORF">DYU11_22900</name>
</gene>
<dbReference type="Proteomes" id="UP000283523">
    <property type="component" value="Unassembled WGS sequence"/>
</dbReference>
<dbReference type="InterPro" id="IPR002821">
    <property type="entry name" value="Hydantoinase_A"/>
</dbReference>
<evidence type="ECO:0000259" key="4">
    <source>
        <dbReference type="Pfam" id="PF02538"/>
    </source>
</evidence>
<dbReference type="Pfam" id="PF02538">
    <property type="entry name" value="Hydantoinase_B"/>
    <property type="match status" value="1"/>
</dbReference>
<sequence>MWQIWIDTGGTFTDGLALDPSGLLHRIKVLSSSRLRGRLVVRPSASGQTFRQTESEDPANPHAFIPEPSGLTERLTELDTPRNLSTPQPSSSGQTFRQTESEDSANPHASVPEPSDLTERLTQAPVHSFRLEAPWLTAPVFDGYRLRVVETNEEFTIHSLTADGSLQLADSANGEIRLPAGTTDLPLTVELFTGEEAPVLAARLLTQTPLSQPFPPLEMRLGTTRGTNALLERKGGRVALVVTKGFRDLLKIGTQQRPNLFQLAIPPAEVLYETVLEVDERLTADGQILTALSDDTIAQLIEQLQQQRPDAVAISLLNAYRNPTHERQLRDALATAGFDAITLSTDVSTAPQYVTRTQTTVVDAYLTPVLKTYLTNIQKQLASHSPVRDHPVGAYPVRDHPVRVMTSAGGLVKAELFRPKDSLLSGPAGGVIGSAAIAQQLGFDKVLTFDMGGTSTDAARYDSQMDYRFTTRISQFDLQLPSLAIETVAAGGGSVCWFDGQLRVGPHSAGANPGPACYGAGIPGQSLLLTITDVNLLQGKLHPAQFGIPVFPEKAEAALQQIIDQIGDTDRLTILRGFERIADEAMAGAIRKISVQRGFDPTDYALLVFGGAGGLHGCSVARLLGIERLILPFDGGLLSAYGMGQARIERLASQSVLQPLAEVEPTWPDLALTLAAQAKDELAADVGPDVPIDVVSVVLYMRLQGQETALPVPVTGSLKGSLSEPFRAHYQHLYGHYPEGRPIEVESIRVMVSTAPQQTVVNQPPGSHRQVVPAFLAGHYPAYDWTTLHEGDTFRGPALLLNRTSSAFIEPGWRVIVQADKNVLVEYIADIEAPDEPALSDLAQTELFARRFMAIAEEMGAQLQRTAFSTNVKERLDFSCAVLDHHAQLVANAPHIPVHLGSLGVCARLVLEQRPIGPGDVVITNHPKYGGSHLPDVTMLSGAFTDEGDLIGYVINRAHHAEIGGKVPGSMPPDATNLAEEGVVLEPQYVVRNGVFRWDGPDGLATRFTDAPYPTRALAENRADIEAALASLRTGEQALRALVGQHGLPTVQQYMQRLKQSAATVIRQRLTAGPTRFSAQSSVSKLPPNPTAPARQTFGQTIGQATESLDDGHTIAVHITTDRQTLTFDFTGTSPVHPNNLNANVSILHSAILYVLRVWIESDAADAPMASGSIPLNEGLMEPVRLILPASSFLNPVFSDDGSACPAVVGGNTEVSQRLVDTLLKALGLAACSQGTMNNFLFGTDAFGYYETIGGGAGATVGANGRSAVHQHMTNTKLTDPEELERRYPVRLHQFSIREGSGGSGRWRGGDGIIREIEFLKPVQATLLSQHRVVAPYGLNGGESGKPGRQTLLYPDGTADELPGIFTRAMQSGDRIRIETPGGGGVG</sequence>
<evidence type="ECO:0000313" key="6">
    <source>
        <dbReference type="EMBL" id="RIV19780.1"/>
    </source>
</evidence>
<name>A0A418M2G9_9BACT</name>
<keyword evidence="7" id="KW-1185">Reference proteome</keyword>
<dbReference type="InterPro" id="IPR045079">
    <property type="entry name" value="Oxoprolinase-like"/>
</dbReference>
<comment type="similarity">
    <text evidence="1">Belongs to the oxoprolinase family.</text>
</comment>
<feature type="domain" description="Hydantoinase A/oxoprolinase" evidence="3">
    <location>
        <begin position="356"/>
        <end position="649"/>
    </location>
</feature>
<dbReference type="OrthoDB" id="9768323at2"/>
<feature type="region of interest" description="Disordered" evidence="2">
    <location>
        <begin position="1077"/>
        <end position="1096"/>
    </location>
</feature>
<accession>A0A418M2G9</accession>
<dbReference type="GO" id="GO:0017168">
    <property type="term" value="F:5-oxoprolinase (ATP-hydrolyzing) activity"/>
    <property type="evidence" value="ECO:0007669"/>
    <property type="project" value="TreeGrafter"/>
</dbReference>
<dbReference type="InterPro" id="IPR003692">
    <property type="entry name" value="Hydantoinase_B"/>
</dbReference>
<feature type="compositionally biased region" description="Polar residues" evidence="2">
    <location>
        <begin position="82"/>
        <end position="98"/>
    </location>
</feature>
<dbReference type="Pfam" id="PF05378">
    <property type="entry name" value="Hydant_A_N"/>
    <property type="match status" value="1"/>
</dbReference>
<dbReference type="RefSeq" id="WP_119670066.1">
    <property type="nucleotide sequence ID" value="NZ_QXED01000007.1"/>
</dbReference>
<proteinExistence type="inferred from homology"/>
<evidence type="ECO:0000313" key="7">
    <source>
        <dbReference type="Proteomes" id="UP000283523"/>
    </source>
</evidence>
<feature type="domain" description="Hydantoinase/oxoprolinase N-terminal" evidence="5">
    <location>
        <begin position="218"/>
        <end position="333"/>
    </location>
</feature>
<dbReference type="InterPro" id="IPR008040">
    <property type="entry name" value="Hydant_A_N"/>
</dbReference>
<feature type="domain" description="Hydantoinase B/oxoprolinase" evidence="4">
    <location>
        <begin position="842"/>
        <end position="1387"/>
    </location>
</feature>
<feature type="region of interest" description="Disordered" evidence="2">
    <location>
        <begin position="44"/>
        <end position="118"/>
    </location>
</feature>
<dbReference type="PANTHER" id="PTHR11365">
    <property type="entry name" value="5-OXOPROLINASE RELATED"/>
    <property type="match status" value="1"/>
</dbReference>
<dbReference type="Pfam" id="PF01968">
    <property type="entry name" value="Hydantoinase_A"/>
    <property type="match status" value="1"/>
</dbReference>